<keyword evidence="3" id="KW-1185">Reference proteome</keyword>
<evidence type="ECO:0000313" key="2">
    <source>
        <dbReference type="EMBL" id="SON48458.1"/>
    </source>
</evidence>
<proteinExistence type="predicted"/>
<evidence type="ECO:0000313" key="3">
    <source>
        <dbReference type="Proteomes" id="UP000235828"/>
    </source>
</evidence>
<dbReference type="RefSeq" id="WP_102521313.1">
    <property type="nucleotide sequence ID" value="NZ_LT960611.1"/>
</dbReference>
<gene>
    <name evidence="2" type="ORF">VTAP4600_A0479</name>
</gene>
<feature type="transmembrane region" description="Helical" evidence="1">
    <location>
        <begin position="6"/>
        <end position="27"/>
    </location>
</feature>
<feature type="transmembrane region" description="Helical" evidence="1">
    <location>
        <begin position="74"/>
        <end position="94"/>
    </location>
</feature>
<dbReference type="AlphaFoldDB" id="A0A2N8Z967"/>
<protein>
    <submittedName>
        <fullName evidence="2">Vco30</fullName>
    </submittedName>
</protein>
<reference evidence="2 3" key="1">
    <citation type="submission" date="2017-10" db="EMBL/GenBank/DDBJ databases">
        <authorList>
            <person name="Banno H."/>
            <person name="Chua N.-H."/>
        </authorList>
    </citation>
    <scope>NUCLEOTIDE SEQUENCE [LARGE SCALE GENOMIC DNA]</scope>
    <source>
        <strain evidence="2">Vibrio tapetis CECT4600</strain>
    </source>
</reference>
<feature type="transmembrane region" description="Helical" evidence="1">
    <location>
        <begin position="48"/>
        <end position="68"/>
    </location>
</feature>
<dbReference type="EMBL" id="LT960611">
    <property type="protein sequence ID" value="SON48458.1"/>
    <property type="molecule type" value="Genomic_DNA"/>
</dbReference>
<keyword evidence="1" id="KW-0472">Membrane</keyword>
<dbReference type="OrthoDB" id="7065109at2"/>
<name>A0A2N8Z967_9VIBR</name>
<dbReference type="KEGG" id="vta:A0479"/>
<organism evidence="2 3">
    <name type="scientific">Vibrio tapetis subsp. tapetis</name>
    <dbReference type="NCBI Taxonomy" id="1671868"/>
    <lineage>
        <taxon>Bacteria</taxon>
        <taxon>Pseudomonadati</taxon>
        <taxon>Pseudomonadota</taxon>
        <taxon>Gammaproteobacteria</taxon>
        <taxon>Vibrionales</taxon>
        <taxon>Vibrionaceae</taxon>
        <taxon>Vibrio</taxon>
    </lineage>
</organism>
<evidence type="ECO:0000256" key="1">
    <source>
        <dbReference type="SAM" id="Phobius"/>
    </source>
</evidence>
<keyword evidence="1" id="KW-1133">Transmembrane helix</keyword>
<keyword evidence="1" id="KW-0812">Transmembrane</keyword>
<sequence>MSLWVLVPISFIHITVGGAIGFWLLFLGCADRGVTVSKLTNDICVALWFAYSASLVLSVVLIAYFYLTGSQSSYYWWYAMPWIFLVVLIVYWRVSTFKLA</sequence>
<accession>A0A2N8Z967</accession>
<dbReference type="Proteomes" id="UP000235828">
    <property type="component" value="Chromosome A"/>
</dbReference>